<dbReference type="EMBL" id="SNRW01002355">
    <property type="protein sequence ID" value="KAA6393052.1"/>
    <property type="molecule type" value="Genomic_DNA"/>
</dbReference>
<organism evidence="1 2">
    <name type="scientific">Streblomastix strix</name>
    <dbReference type="NCBI Taxonomy" id="222440"/>
    <lineage>
        <taxon>Eukaryota</taxon>
        <taxon>Metamonada</taxon>
        <taxon>Preaxostyla</taxon>
        <taxon>Oxymonadida</taxon>
        <taxon>Streblomastigidae</taxon>
        <taxon>Streblomastix</taxon>
    </lineage>
</organism>
<evidence type="ECO:0000313" key="1">
    <source>
        <dbReference type="EMBL" id="KAA6393052.1"/>
    </source>
</evidence>
<dbReference type="OrthoDB" id="10500762at2759"/>
<name>A0A5J4WEU7_9EUKA</name>
<dbReference type="Proteomes" id="UP000324800">
    <property type="component" value="Unassembled WGS sequence"/>
</dbReference>
<gene>
    <name evidence="1" type="ORF">EZS28_011420</name>
</gene>
<protein>
    <submittedName>
        <fullName evidence="1">Uncharacterized protein</fullName>
    </submittedName>
</protein>
<proteinExistence type="predicted"/>
<sequence length="369" mass="41950">MTKFDRFNNSFPLARSCGTYISIREIEEQIGNQTAIPYTIPIRFRVSISLDDLLIFSAFTDYPNGLFGDLKIKFKINPHAFVFCQMNPIISIAKYYTMNKDKLLGSSQQKLIDIDLMFRNWSLTFQYTKQFTQLGCTADLITGLHAEPLTESGLKNLVCDIKPVTISIKNYVITEVTANMAGYKTTDACFNRIRKFYSQCQFVVPANLIFSKDAKATTCFENPCYQNIQIITCDRNFPDTQMNTHEQKFFQFQLNTSNLDLLFEATDEFEDALTTPTNTATRILIPNTDLTNFKQHFYNQKASVELRGEPIYQGATDSYHNVDTSGKKQPPPILGTIYDTFWLFSPDAGGSCICDTNYSFDEVIGPLSA</sequence>
<accession>A0A5J4WEU7</accession>
<reference evidence="1 2" key="1">
    <citation type="submission" date="2019-03" db="EMBL/GenBank/DDBJ databases">
        <title>Single cell metagenomics reveals metabolic interactions within the superorganism composed of flagellate Streblomastix strix and complex community of Bacteroidetes bacteria on its surface.</title>
        <authorList>
            <person name="Treitli S.C."/>
            <person name="Kolisko M."/>
            <person name="Husnik F."/>
            <person name="Keeling P."/>
            <person name="Hampl V."/>
        </authorList>
    </citation>
    <scope>NUCLEOTIDE SEQUENCE [LARGE SCALE GENOMIC DNA]</scope>
    <source>
        <strain evidence="1">ST1C</strain>
    </source>
</reference>
<evidence type="ECO:0000313" key="2">
    <source>
        <dbReference type="Proteomes" id="UP000324800"/>
    </source>
</evidence>
<dbReference type="AlphaFoldDB" id="A0A5J4WEU7"/>
<comment type="caution">
    <text evidence="1">The sequence shown here is derived from an EMBL/GenBank/DDBJ whole genome shotgun (WGS) entry which is preliminary data.</text>
</comment>